<dbReference type="InterPro" id="IPR000064">
    <property type="entry name" value="NLP_P60_dom"/>
</dbReference>
<dbReference type="AlphaFoldDB" id="A0A1H2L9R1"/>
<keyword evidence="2" id="KW-0645">Protease</keyword>
<reference evidence="7" key="1">
    <citation type="submission" date="2016-10" db="EMBL/GenBank/DDBJ databases">
        <authorList>
            <person name="Varghese N."/>
            <person name="Submissions S."/>
        </authorList>
    </citation>
    <scope>NUCLEOTIDE SEQUENCE [LARGE SCALE GENOMIC DNA]</scope>
    <source>
        <strain evidence="7">KCTC 32246</strain>
    </source>
</reference>
<evidence type="ECO:0000256" key="2">
    <source>
        <dbReference type="ARBA" id="ARBA00022670"/>
    </source>
</evidence>
<dbReference type="PROSITE" id="PS51935">
    <property type="entry name" value="NLPC_P60"/>
    <property type="match status" value="1"/>
</dbReference>
<proteinExistence type="inferred from homology"/>
<gene>
    <name evidence="6" type="ORF">SAMN05216363_0653</name>
</gene>
<dbReference type="PANTHER" id="PTHR47053">
    <property type="entry name" value="MUREIN DD-ENDOPEPTIDASE MEPH-RELATED"/>
    <property type="match status" value="1"/>
</dbReference>
<dbReference type="PANTHER" id="PTHR47053:SF1">
    <property type="entry name" value="MUREIN DD-ENDOPEPTIDASE MEPH-RELATED"/>
    <property type="match status" value="1"/>
</dbReference>
<keyword evidence="3 6" id="KW-0378">Hydrolase</keyword>
<keyword evidence="4" id="KW-0788">Thiol protease</keyword>
<feature type="domain" description="NlpC/P60" evidence="5">
    <location>
        <begin position="88"/>
        <end position="215"/>
    </location>
</feature>
<evidence type="ECO:0000313" key="6">
    <source>
        <dbReference type="EMBL" id="SDU77196.1"/>
    </source>
</evidence>
<evidence type="ECO:0000256" key="3">
    <source>
        <dbReference type="ARBA" id="ARBA00022801"/>
    </source>
</evidence>
<evidence type="ECO:0000256" key="4">
    <source>
        <dbReference type="ARBA" id="ARBA00022807"/>
    </source>
</evidence>
<dbReference type="SUPFAM" id="SSF54001">
    <property type="entry name" value="Cysteine proteinases"/>
    <property type="match status" value="1"/>
</dbReference>
<protein>
    <submittedName>
        <fullName evidence="6">Cell wall-associated hydrolase, NlpC family</fullName>
    </submittedName>
</protein>
<keyword evidence="7" id="KW-1185">Reference proteome</keyword>
<dbReference type="Pfam" id="PF00877">
    <property type="entry name" value="NLPC_P60"/>
    <property type="match status" value="1"/>
</dbReference>
<name>A0A1H2L9R1_9PSED</name>
<dbReference type="Proteomes" id="UP000198675">
    <property type="component" value="Chromosome I"/>
</dbReference>
<dbReference type="InterPro" id="IPR051202">
    <property type="entry name" value="Peptidase_C40"/>
</dbReference>
<evidence type="ECO:0000256" key="1">
    <source>
        <dbReference type="ARBA" id="ARBA00007074"/>
    </source>
</evidence>
<dbReference type="GO" id="GO:0008234">
    <property type="term" value="F:cysteine-type peptidase activity"/>
    <property type="evidence" value="ECO:0007669"/>
    <property type="project" value="UniProtKB-KW"/>
</dbReference>
<dbReference type="Gene3D" id="3.90.1720.10">
    <property type="entry name" value="endopeptidase domain like (from Nostoc punctiforme)"/>
    <property type="match status" value="1"/>
</dbReference>
<evidence type="ECO:0000259" key="5">
    <source>
        <dbReference type="PROSITE" id="PS51935"/>
    </source>
</evidence>
<organism evidence="6 7">
    <name type="scientific">Pseudomonas sihuiensis</name>
    <dbReference type="NCBI Taxonomy" id="1274359"/>
    <lineage>
        <taxon>Bacteria</taxon>
        <taxon>Pseudomonadati</taxon>
        <taxon>Pseudomonadota</taxon>
        <taxon>Gammaproteobacteria</taxon>
        <taxon>Pseudomonadales</taxon>
        <taxon>Pseudomonadaceae</taxon>
        <taxon>Pseudomonas</taxon>
    </lineage>
</organism>
<dbReference type="EMBL" id="LT629797">
    <property type="protein sequence ID" value="SDU77196.1"/>
    <property type="molecule type" value="Genomic_DNA"/>
</dbReference>
<dbReference type="GO" id="GO:0006508">
    <property type="term" value="P:proteolysis"/>
    <property type="evidence" value="ECO:0007669"/>
    <property type="project" value="UniProtKB-KW"/>
</dbReference>
<accession>A0A1H2L9R1</accession>
<sequence length="230" mass="25204">MSVIEGIVADLLNSLDTVVPMLKRFAPLVPIALTVFLAACAGHAPQTQPQQPISDAAVEPVTRLMIEQDEPADDEINALIDDQPYEMPQLADSLLDLGRSLIGTRYRYGGSSVQTGFDCSGFIGYLFREEVGLELPRSTRELINLDAPKVARADLEPGDLILFNDRGRGRVSHAGIYLGDDQFIHSSSSRSGGVRIDSLDDSYWNRSYLQAKRVLALAPVDDQVAARRHP</sequence>
<dbReference type="InterPro" id="IPR038765">
    <property type="entry name" value="Papain-like_cys_pep_sf"/>
</dbReference>
<evidence type="ECO:0000313" key="7">
    <source>
        <dbReference type="Proteomes" id="UP000198675"/>
    </source>
</evidence>
<comment type="similarity">
    <text evidence="1">Belongs to the peptidase C40 family.</text>
</comment>